<evidence type="ECO:0000313" key="1">
    <source>
        <dbReference type="EMBL" id="MCX4148462.1"/>
    </source>
</evidence>
<dbReference type="Proteomes" id="UP001242288">
    <property type="component" value="Unassembled WGS sequence"/>
</dbReference>
<name>A0AAP5BH50_9BURK</name>
<comment type="caution">
    <text evidence="2">The sequence shown here is derived from an EMBL/GenBank/DDBJ whole genome shotgun (WGS) entry which is preliminary data.</text>
</comment>
<accession>A0AAP5BH50</accession>
<protein>
    <submittedName>
        <fullName evidence="2">Transcriptional regulator</fullName>
    </submittedName>
</protein>
<dbReference type="Proteomes" id="UP001209412">
    <property type="component" value="Unassembled WGS sequence"/>
</dbReference>
<dbReference type="EMBL" id="JAPKHW010000021">
    <property type="protein sequence ID" value="MCX4148462.1"/>
    <property type="molecule type" value="Genomic_DNA"/>
</dbReference>
<dbReference type="EMBL" id="JAMXWF010000021">
    <property type="protein sequence ID" value="MDQ6410280.1"/>
    <property type="molecule type" value="Genomic_DNA"/>
</dbReference>
<evidence type="ECO:0000313" key="2">
    <source>
        <dbReference type="EMBL" id="MDQ6410280.1"/>
    </source>
</evidence>
<dbReference type="AlphaFoldDB" id="A0AAP5BH50"/>
<proteinExistence type="predicted"/>
<reference evidence="2" key="1">
    <citation type="submission" date="2022-06" db="EMBL/GenBank/DDBJ databases">
        <title>PHB producers.</title>
        <authorList>
            <person name="Besaury L."/>
        </authorList>
    </citation>
    <scope>NUCLEOTIDE SEQUENCE</scope>
    <source>
        <strain evidence="2 3">SEWS6</strain>
    </source>
</reference>
<keyword evidence="3" id="KW-1185">Reference proteome</keyword>
<organism evidence="2 4">
    <name type="scientific">Paraburkholderia madseniana</name>
    <dbReference type="NCBI Taxonomy" id="2599607"/>
    <lineage>
        <taxon>Bacteria</taxon>
        <taxon>Pseudomonadati</taxon>
        <taxon>Pseudomonadota</taxon>
        <taxon>Betaproteobacteria</taxon>
        <taxon>Burkholderiales</taxon>
        <taxon>Burkholderiaceae</taxon>
        <taxon>Paraburkholderia</taxon>
    </lineage>
</organism>
<gene>
    <name evidence="2" type="ORF">NIE36_24140</name>
    <name evidence="1" type="ORF">OSB80_24220</name>
</gene>
<dbReference type="RefSeq" id="WP_266259538.1">
    <property type="nucleotide sequence ID" value="NZ_JAMXWF010000021.1"/>
</dbReference>
<sequence>MKTYEVGAHKLAVHHSPIKQDHLKPVRLLPGGLSRFNDIQPYLPICRETWRLLVNGLRAPQPIRMSKRCTVWRNDEVNAWLANPAAFSVEG</sequence>
<evidence type="ECO:0000313" key="4">
    <source>
        <dbReference type="Proteomes" id="UP001242288"/>
    </source>
</evidence>
<evidence type="ECO:0000313" key="3">
    <source>
        <dbReference type="Proteomes" id="UP001209412"/>
    </source>
</evidence>